<proteinExistence type="predicted"/>
<dbReference type="EMBL" id="JANFFA010000002">
    <property type="protein sequence ID" value="MDQ2093979.1"/>
    <property type="molecule type" value="Genomic_DNA"/>
</dbReference>
<feature type="region of interest" description="Disordered" evidence="1">
    <location>
        <begin position="252"/>
        <end position="286"/>
    </location>
</feature>
<name>A0AAJ1X5B1_9RHOB</name>
<evidence type="ECO:0000256" key="2">
    <source>
        <dbReference type="SAM" id="SignalP"/>
    </source>
</evidence>
<dbReference type="RefSeq" id="WP_317625604.1">
    <property type="nucleotide sequence ID" value="NZ_JANFFA010000002.1"/>
</dbReference>
<reference evidence="3" key="2">
    <citation type="submission" date="2023-04" db="EMBL/GenBank/DDBJ databases">
        <title>'Rhodoalgimonas zhirmunskyi' gen. nov., isolated from a red alga.</title>
        <authorList>
            <person name="Nedashkovskaya O.I."/>
            <person name="Otstavnykh N.Y."/>
            <person name="Bystritskaya E.P."/>
            <person name="Balabanova L.A."/>
            <person name="Isaeva M.P."/>
        </authorList>
    </citation>
    <scope>NUCLEOTIDE SEQUENCE</scope>
    <source>
        <strain evidence="3">10Alg 79</strain>
    </source>
</reference>
<gene>
    <name evidence="3" type="ORF">NOI20_07650</name>
</gene>
<feature type="compositionally biased region" description="Basic and acidic residues" evidence="1">
    <location>
        <begin position="191"/>
        <end position="202"/>
    </location>
</feature>
<feature type="region of interest" description="Disordered" evidence="1">
    <location>
        <begin position="166"/>
        <end position="208"/>
    </location>
</feature>
<evidence type="ECO:0000256" key="1">
    <source>
        <dbReference type="SAM" id="MobiDB-lite"/>
    </source>
</evidence>
<accession>A0AAJ1X5B1</accession>
<evidence type="ECO:0008006" key="5">
    <source>
        <dbReference type="Google" id="ProtNLM"/>
    </source>
</evidence>
<evidence type="ECO:0000313" key="3">
    <source>
        <dbReference type="EMBL" id="MDQ2093979.1"/>
    </source>
</evidence>
<reference evidence="3" key="1">
    <citation type="submission" date="2022-07" db="EMBL/GenBank/DDBJ databases">
        <authorList>
            <person name="Otstavnykh N."/>
            <person name="Isaeva M."/>
            <person name="Bystritskaya E."/>
        </authorList>
    </citation>
    <scope>NUCLEOTIDE SEQUENCE</scope>
    <source>
        <strain evidence="3">10Alg 79</strain>
    </source>
</reference>
<evidence type="ECO:0000313" key="4">
    <source>
        <dbReference type="Proteomes" id="UP001227162"/>
    </source>
</evidence>
<feature type="compositionally biased region" description="Low complexity" evidence="1">
    <location>
        <begin position="174"/>
        <end position="190"/>
    </location>
</feature>
<comment type="caution">
    <text evidence="3">The sequence shown here is derived from an EMBL/GenBank/DDBJ whole genome shotgun (WGS) entry which is preliminary data.</text>
</comment>
<keyword evidence="4" id="KW-1185">Reference proteome</keyword>
<sequence>MTLRAKFALALYTFLIGTAQHAAAVEIPVRAAEHEGFTRVVLDLPHSVLWRVESLKDRRRIELDGIDPEFNLKNSFRRITTDRVLSLSMSPDRKGLDIFLNCECEVETFLHDNRMLVIDIKSSSPSSSKISSVTSAKPANLEFAPAYPNTFQRRFRFPFETRNAPSPGLEIDLTSTSSQTQEVSEKSGSSSEEKFSGSKDETSPGMKLNTLTEGELPFVQNKPDVAETLRLSLAEKHLAEQLGRAATQGLVKPKTQSNLPRPYPKEPNGEDSILPIGTQPNGQPKTFKQPDINVRATTSADTAFLAFANAAKPARDGNTCLKDGELAIETWGEEGQFASGIGRLRRLLSEEFDRTNTEIATRLAKSYLYYGFGAEARRALEQSALSGPEALRLMAMSDVLEFGYAQNPTIFNDQYDCDGNAALWAVLSKSVLPSNTTPDVKAIARAINSMPPRLRQLLGPIASDRLIGSGYDEAAAQILKLVERGMSNRDSAYEMANAKLKLAEGEAKSAEQSLNTVVNSNSALSPKALIDLVDTRLKQNIAIDTELSDLISAYAQEYRRGNLGAELQRVHILALSATGKFEEALETMEEFTKTAPPDSGKRLRSHAMEALAVDADDVTFLKYAVATDASGHRELDPAAGNAVAQRLIGLGFPSEARAYLRDDVSIPFKKPRALLRARAALATDRPALAEAELIGVDGEESDLIRAQARSEIGDHSAAARMFSELSKKTSAAEQAWLASNWDELKQADPLLWQDITSLIEEGPTGVSEPLPSEGPLARDRALLEKSASARRAMDSLLARVALEPGPKASE</sequence>
<feature type="signal peptide" evidence="2">
    <location>
        <begin position="1"/>
        <end position="24"/>
    </location>
</feature>
<protein>
    <recommendedName>
        <fullName evidence="5">Tetratricopeptide repeat protein</fullName>
    </recommendedName>
</protein>
<dbReference type="Proteomes" id="UP001227162">
    <property type="component" value="Unassembled WGS sequence"/>
</dbReference>
<organism evidence="3 4">
    <name type="scientific">Rhodalgimonas zhirmunskyi</name>
    <dbReference type="NCBI Taxonomy" id="2964767"/>
    <lineage>
        <taxon>Bacteria</taxon>
        <taxon>Pseudomonadati</taxon>
        <taxon>Pseudomonadota</taxon>
        <taxon>Alphaproteobacteria</taxon>
        <taxon>Rhodobacterales</taxon>
        <taxon>Roseobacteraceae</taxon>
        <taxon>Rhodalgimonas</taxon>
    </lineage>
</organism>
<feature type="chain" id="PRO_5042470053" description="Tetratricopeptide repeat protein" evidence="2">
    <location>
        <begin position="25"/>
        <end position="810"/>
    </location>
</feature>
<dbReference type="AlphaFoldDB" id="A0AAJ1X5B1"/>
<keyword evidence="2" id="KW-0732">Signal</keyword>